<dbReference type="EMBL" id="JADEWN010000007">
    <property type="protein sequence ID" value="MBE9189598.1"/>
    <property type="molecule type" value="Genomic_DNA"/>
</dbReference>
<dbReference type="GO" id="GO:0016874">
    <property type="term" value="F:ligase activity"/>
    <property type="evidence" value="ECO:0007669"/>
    <property type="project" value="UniProtKB-KW"/>
</dbReference>
<accession>A0ABR9UNL0</accession>
<proteinExistence type="predicted"/>
<organism evidence="1 2">
    <name type="scientific">Gloeocapsopsis crepidinum LEGE 06123</name>
    <dbReference type="NCBI Taxonomy" id="588587"/>
    <lineage>
        <taxon>Bacteria</taxon>
        <taxon>Bacillati</taxon>
        <taxon>Cyanobacteriota</taxon>
        <taxon>Cyanophyceae</taxon>
        <taxon>Oscillatoriophycideae</taxon>
        <taxon>Chroococcales</taxon>
        <taxon>Chroococcaceae</taxon>
        <taxon>Gloeocapsopsis</taxon>
    </lineage>
</organism>
<evidence type="ECO:0000313" key="1">
    <source>
        <dbReference type="EMBL" id="MBE9189598.1"/>
    </source>
</evidence>
<gene>
    <name evidence="1" type="ORF">IQ230_04300</name>
</gene>
<dbReference type="InterPro" id="IPR009097">
    <property type="entry name" value="Cyclic_Pdiesterase"/>
</dbReference>
<comment type="caution">
    <text evidence="1">The sequence shown here is derived from an EMBL/GenBank/DDBJ whole genome shotgun (WGS) entry which is preliminary data.</text>
</comment>
<dbReference type="RefSeq" id="WP_193930834.1">
    <property type="nucleotide sequence ID" value="NZ_CAWPMZ010000128.1"/>
</dbReference>
<dbReference type="Gene3D" id="3.90.1140.10">
    <property type="entry name" value="Cyclic phosphodiesterase"/>
    <property type="match status" value="1"/>
</dbReference>
<reference evidence="1 2" key="1">
    <citation type="submission" date="2020-10" db="EMBL/GenBank/DDBJ databases">
        <authorList>
            <person name="Castelo-Branco R."/>
            <person name="Eusebio N."/>
            <person name="Adriana R."/>
            <person name="Vieira A."/>
            <person name="Brugerolle De Fraissinette N."/>
            <person name="Rezende De Castro R."/>
            <person name="Schneider M.P."/>
            <person name="Vasconcelos V."/>
            <person name="Leao P.N."/>
        </authorList>
    </citation>
    <scope>NUCLEOTIDE SEQUENCE [LARGE SCALE GENOMIC DNA]</scope>
    <source>
        <strain evidence="1 2">LEGE 06123</strain>
    </source>
</reference>
<evidence type="ECO:0000313" key="2">
    <source>
        <dbReference type="Proteomes" id="UP000651156"/>
    </source>
</evidence>
<protein>
    <submittedName>
        <fullName evidence="1">2'-5' RNA ligase family protein</fullName>
    </submittedName>
</protein>
<dbReference type="SUPFAM" id="SSF55144">
    <property type="entry name" value="LigT-like"/>
    <property type="match status" value="1"/>
</dbReference>
<name>A0ABR9UNL0_9CHRO</name>
<keyword evidence="1" id="KW-0436">Ligase</keyword>
<dbReference type="Proteomes" id="UP000651156">
    <property type="component" value="Unassembled WGS sequence"/>
</dbReference>
<sequence length="173" mass="20034">MSPSPLILTLKLDRITFDFFNELRQQHFPPERNFLPAHITLFHALPGEEELSIQQTLQNICAHTPVLPLLFPKPRILGKGVAIEVNCSELIQLRQQLATTWHMWLSKQDQQRYQPHITIQNKVTSDEARQLYHEFVSDWNSLNGYGEGLLLWYYKGGSWELAGEFNFESSAIA</sequence>
<keyword evidence="2" id="KW-1185">Reference proteome</keyword>
<dbReference type="Pfam" id="PF13563">
    <property type="entry name" value="2_5_RNA_ligase2"/>
    <property type="match status" value="1"/>
</dbReference>